<keyword evidence="4" id="KW-0812">Transmembrane</keyword>
<evidence type="ECO:0000256" key="1">
    <source>
        <dbReference type="ARBA" id="ARBA00004370"/>
    </source>
</evidence>
<dbReference type="Gene3D" id="1.10.287.950">
    <property type="entry name" value="Methyl-accepting chemotaxis protein"/>
    <property type="match status" value="1"/>
</dbReference>
<dbReference type="SMART" id="SM00283">
    <property type="entry name" value="MA"/>
    <property type="match status" value="1"/>
</dbReference>
<dbReference type="InterPro" id="IPR004089">
    <property type="entry name" value="MCPsignal_dom"/>
</dbReference>
<dbReference type="Proteomes" id="UP000295793">
    <property type="component" value="Unassembled WGS sequence"/>
</dbReference>
<protein>
    <submittedName>
        <fullName evidence="6">Methyl-accepting chemotaxis protein</fullName>
    </submittedName>
</protein>
<comment type="caution">
    <text evidence="6">The sequence shown here is derived from an EMBL/GenBank/DDBJ whole genome shotgun (WGS) entry which is preliminary data.</text>
</comment>
<proteinExistence type="predicted"/>
<dbReference type="PANTHER" id="PTHR32089:SF112">
    <property type="entry name" value="LYSOZYME-LIKE PROTEIN-RELATED"/>
    <property type="match status" value="1"/>
</dbReference>
<dbReference type="AlphaFoldDB" id="A0A4R3I7G5"/>
<keyword evidence="4" id="KW-0472">Membrane</keyword>
<dbReference type="GO" id="GO:0016020">
    <property type="term" value="C:membrane"/>
    <property type="evidence" value="ECO:0007669"/>
    <property type="project" value="UniProtKB-SubCell"/>
</dbReference>
<dbReference type="RefSeq" id="WP_132701779.1">
    <property type="nucleotide sequence ID" value="NZ_SLZR01000008.1"/>
</dbReference>
<comment type="subcellular location">
    <subcellularLocation>
        <location evidence="1">Membrane</location>
    </subcellularLocation>
</comment>
<dbReference type="PROSITE" id="PS50111">
    <property type="entry name" value="CHEMOTAXIS_TRANSDUC_2"/>
    <property type="match status" value="1"/>
</dbReference>
<feature type="transmembrane region" description="Helical" evidence="4">
    <location>
        <begin position="148"/>
        <end position="166"/>
    </location>
</feature>
<dbReference type="OrthoDB" id="2489132at2"/>
<dbReference type="SUPFAM" id="SSF58104">
    <property type="entry name" value="Methyl-accepting chemotaxis protein (MCP) signaling domain"/>
    <property type="match status" value="1"/>
</dbReference>
<evidence type="ECO:0000313" key="6">
    <source>
        <dbReference type="EMBL" id="TCS40814.1"/>
    </source>
</evidence>
<feature type="domain" description="Methyl-accepting transducer" evidence="5">
    <location>
        <begin position="222"/>
        <end position="458"/>
    </location>
</feature>
<dbReference type="GO" id="GO:0006935">
    <property type="term" value="P:chemotaxis"/>
    <property type="evidence" value="ECO:0007669"/>
    <property type="project" value="UniProtKB-ARBA"/>
</dbReference>
<reference evidence="6 7" key="1">
    <citation type="submission" date="2019-03" db="EMBL/GenBank/DDBJ databases">
        <title>Genomic Encyclopedia of Archaeal and Bacterial Type Strains, Phase II (KMG-II): from individual species to whole genera.</title>
        <authorList>
            <person name="Goeker M."/>
        </authorList>
    </citation>
    <scope>NUCLEOTIDE SEQUENCE [LARGE SCALE GENOMIC DNA]</scope>
    <source>
        <strain evidence="6 7">DSM 15388</strain>
    </source>
</reference>
<keyword evidence="4" id="KW-1133">Transmembrane helix</keyword>
<dbReference type="Pfam" id="PF00015">
    <property type="entry name" value="MCPsignal"/>
    <property type="match status" value="1"/>
</dbReference>
<accession>A0A4R3I7G5</accession>
<evidence type="ECO:0000256" key="4">
    <source>
        <dbReference type="SAM" id="Phobius"/>
    </source>
</evidence>
<feature type="transmembrane region" description="Helical" evidence="4">
    <location>
        <begin position="12"/>
        <end position="31"/>
    </location>
</feature>
<dbReference type="EMBL" id="SLZR01000008">
    <property type="protein sequence ID" value="TCS40814.1"/>
    <property type="molecule type" value="Genomic_DNA"/>
</dbReference>
<keyword evidence="2 3" id="KW-0807">Transducer</keyword>
<keyword evidence="7" id="KW-1185">Reference proteome</keyword>
<dbReference type="CDD" id="cd11386">
    <property type="entry name" value="MCP_signal"/>
    <property type="match status" value="1"/>
</dbReference>
<sequence>MTYAFRNRAFQISFLVNLGLMIYALALASWYGTWLQALIIGLPSLLVPYGLYRLLGDHTLSRIAYGFSYMIFSALHIHQGAGMIELHFGIFVLLALLIVFRDWLVIVAAAALIAVHHLSFMYMQAAGAPVFVFPAASLSFGIVMLHAAYVVVEALVLVAIAVFSLSEARQAEYFLRATDQMVDADGKIWLGELPIDKHTELTRKFAGVIAKLRSTIAMIDQSSGALKSETEQLVDQGNSMAQDMSDEAAQVDTIASATEQMSATIRDLVALSEQVLAMAGEQQQASQSGQASVGTMKETILELSQTLETTKSKVNGLAESTSDIRGVLEVIQSIAEQTNLLALNAAIEAARAGEHGRGFAVVADEVRSLASRTHQSTGEIQSMIERLVQSGDESVESVGASIARLQSTIEVANESHAWLDKISEHASSVLESAGTMSSTLAQQGAASEEIAHSANRLNLLSSALNQKGIRVVEIAQDTEEVSSRLKKEADQFRYQGDV</sequence>
<evidence type="ECO:0000313" key="7">
    <source>
        <dbReference type="Proteomes" id="UP000295793"/>
    </source>
</evidence>
<feature type="transmembrane region" description="Helical" evidence="4">
    <location>
        <begin position="90"/>
        <end position="115"/>
    </location>
</feature>
<gene>
    <name evidence="6" type="ORF">BCF53_108183</name>
</gene>
<evidence type="ECO:0000259" key="5">
    <source>
        <dbReference type="PROSITE" id="PS50111"/>
    </source>
</evidence>
<dbReference type="GO" id="GO:0007165">
    <property type="term" value="P:signal transduction"/>
    <property type="evidence" value="ECO:0007669"/>
    <property type="project" value="UniProtKB-KW"/>
</dbReference>
<evidence type="ECO:0000256" key="2">
    <source>
        <dbReference type="ARBA" id="ARBA00023224"/>
    </source>
</evidence>
<organism evidence="6 7">
    <name type="scientific">Reinekea marinisedimentorum</name>
    <dbReference type="NCBI Taxonomy" id="230495"/>
    <lineage>
        <taxon>Bacteria</taxon>
        <taxon>Pseudomonadati</taxon>
        <taxon>Pseudomonadota</taxon>
        <taxon>Gammaproteobacteria</taxon>
        <taxon>Oceanospirillales</taxon>
        <taxon>Saccharospirillaceae</taxon>
        <taxon>Reinekea</taxon>
    </lineage>
</organism>
<name>A0A4R3I7G5_9GAMM</name>
<evidence type="ECO:0000256" key="3">
    <source>
        <dbReference type="PROSITE-ProRule" id="PRU00284"/>
    </source>
</evidence>
<dbReference type="PANTHER" id="PTHR32089">
    <property type="entry name" value="METHYL-ACCEPTING CHEMOTAXIS PROTEIN MCPB"/>
    <property type="match status" value="1"/>
</dbReference>